<accession>A0A0P1E4Z2</accession>
<evidence type="ECO:0000256" key="1">
    <source>
        <dbReference type="SAM" id="Phobius"/>
    </source>
</evidence>
<proteinExistence type="predicted"/>
<feature type="signal peptide" evidence="2">
    <location>
        <begin position="1"/>
        <end position="17"/>
    </location>
</feature>
<name>A0A0P1E4Z2_9RHOB</name>
<sequence length="53" mass="5479">MNRMLFPALILAGPAMAHSDTQVHAHGSDYAALAAGLALIAVIAITVILKLPK</sequence>
<keyword evidence="1" id="KW-1133">Transmembrane helix</keyword>
<keyword evidence="1" id="KW-0812">Transmembrane</keyword>
<evidence type="ECO:0000313" key="4">
    <source>
        <dbReference type="Proteomes" id="UP000050786"/>
    </source>
</evidence>
<reference evidence="4" key="1">
    <citation type="submission" date="2015-09" db="EMBL/GenBank/DDBJ databases">
        <authorList>
            <person name="Rodrigo-Torres L."/>
            <person name="Arahal D.R."/>
        </authorList>
    </citation>
    <scope>NUCLEOTIDE SEQUENCE [LARGE SCALE GENOMIC DNA]</scope>
    <source>
        <strain evidence="4">CECT 4293</strain>
    </source>
</reference>
<gene>
    <name evidence="3" type="ORF">RUM4293_01245</name>
</gene>
<feature type="transmembrane region" description="Helical" evidence="1">
    <location>
        <begin position="33"/>
        <end position="51"/>
    </location>
</feature>
<dbReference type="Proteomes" id="UP000050786">
    <property type="component" value="Unassembled WGS sequence"/>
</dbReference>
<keyword evidence="2" id="KW-0732">Signal</keyword>
<dbReference type="AlphaFoldDB" id="A0A0P1E4Z2"/>
<organism evidence="3 4">
    <name type="scientific">Ruegeria atlantica</name>
    <dbReference type="NCBI Taxonomy" id="81569"/>
    <lineage>
        <taxon>Bacteria</taxon>
        <taxon>Pseudomonadati</taxon>
        <taxon>Pseudomonadota</taxon>
        <taxon>Alphaproteobacteria</taxon>
        <taxon>Rhodobacterales</taxon>
        <taxon>Roseobacteraceae</taxon>
        <taxon>Ruegeria</taxon>
    </lineage>
</organism>
<keyword evidence="4" id="KW-1185">Reference proteome</keyword>
<feature type="chain" id="PRO_5006061201" evidence="2">
    <location>
        <begin position="18"/>
        <end position="53"/>
    </location>
</feature>
<keyword evidence="1" id="KW-0472">Membrane</keyword>
<protein>
    <submittedName>
        <fullName evidence="3">Uncharacterized protein</fullName>
    </submittedName>
</protein>
<dbReference type="RefSeq" id="WP_159090125.1">
    <property type="nucleotide sequence ID" value="NZ_CYPS01000020.1"/>
</dbReference>
<evidence type="ECO:0000313" key="3">
    <source>
        <dbReference type="EMBL" id="CUH42357.1"/>
    </source>
</evidence>
<evidence type="ECO:0000256" key="2">
    <source>
        <dbReference type="SAM" id="SignalP"/>
    </source>
</evidence>
<dbReference type="EMBL" id="CYPS01000020">
    <property type="protein sequence ID" value="CUH42357.1"/>
    <property type="molecule type" value="Genomic_DNA"/>
</dbReference>